<evidence type="ECO:0000256" key="2">
    <source>
        <dbReference type="ARBA" id="ARBA00010393"/>
    </source>
</evidence>
<comment type="subcellular location">
    <subcellularLocation>
        <location evidence="1">Cytoplasm</location>
    </subcellularLocation>
</comment>
<evidence type="ECO:0000256" key="4">
    <source>
        <dbReference type="ARBA" id="ARBA00022741"/>
    </source>
</evidence>
<dbReference type="Pfam" id="PF02562">
    <property type="entry name" value="PhoH"/>
    <property type="match status" value="1"/>
</dbReference>
<evidence type="ECO:0000256" key="3">
    <source>
        <dbReference type="ARBA" id="ARBA00022490"/>
    </source>
</evidence>
<dbReference type="InterPro" id="IPR003593">
    <property type="entry name" value="AAA+_ATPase"/>
</dbReference>
<evidence type="ECO:0000259" key="7">
    <source>
        <dbReference type="SMART" id="SM00382"/>
    </source>
</evidence>
<sequence length="342" mass="38524">MMSSLSSKDEAINREGSRPEILVVADEKVLEKILGQRDENIRAVEERFPVRITVRGDEIQVHGPDIEVVKQVVKFLEQLVEVAEKGYRLTPAEVKYGMNVMTEGGKVDLLSIYEEIIYLTSRGKPVRPRTAGQKKYIEAIKRNDVVFVIGPAGTGKTYLAVAMAVAALKASAISRIVLVRPVVEAGERLGFLPGDVKEKVEPYLRPLYDAFFDLLSPERFMKYLEKNVIELAPLAYMRGRTLNDSFIILDEAQNTTPEQMKMFLTRMGFGSKVVVTGDITQIDLPPGKESGLKVVQNVLEKVAGIEFVWLTNYDVVRHDMVQRIVEAYEVYEKKRGNDQQLS</sequence>
<dbReference type="Proteomes" id="UP000199266">
    <property type="component" value="Unassembled WGS sequence"/>
</dbReference>
<comment type="similarity">
    <text evidence="2">Belongs to the PhoH family.</text>
</comment>
<dbReference type="GO" id="GO:0005524">
    <property type="term" value="F:ATP binding"/>
    <property type="evidence" value="ECO:0007669"/>
    <property type="project" value="UniProtKB-KW"/>
</dbReference>
<dbReference type="InterPro" id="IPR036612">
    <property type="entry name" value="KH_dom_type_1_sf"/>
</dbReference>
<dbReference type="AlphaFoldDB" id="A0A1H3DQT5"/>
<dbReference type="InterPro" id="IPR027417">
    <property type="entry name" value="P-loop_NTPase"/>
</dbReference>
<evidence type="ECO:0000256" key="1">
    <source>
        <dbReference type="ARBA" id="ARBA00004496"/>
    </source>
</evidence>
<keyword evidence="3" id="KW-0963">Cytoplasm</keyword>
<name>A0A1H3DQT5_9BACT</name>
<dbReference type="GO" id="GO:0003723">
    <property type="term" value="F:RNA binding"/>
    <property type="evidence" value="ECO:0007669"/>
    <property type="project" value="InterPro"/>
</dbReference>
<dbReference type="FunFam" id="3.40.50.300:FF:000013">
    <property type="entry name" value="PhoH family ATPase"/>
    <property type="match status" value="1"/>
</dbReference>
<organism evidence="8 9">
    <name type="scientific">Acetomicrobium thermoterrenum DSM 13490</name>
    <dbReference type="NCBI Taxonomy" id="1120987"/>
    <lineage>
        <taxon>Bacteria</taxon>
        <taxon>Thermotogati</taxon>
        <taxon>Synergistota</taxon>
        <taxon>Synergistia</taxon>
        <taxon>Synergistales</taxon>
        <taxon>Acetomicrobiaceae</taxon>
        <taxon>Acetomicrobium</taxon>
    </lineage>
</organism>
<evidence type="ECO:0000313" key="8">
    <source>
        <dbReference type="EMBL" id="SDX68697.1"/>
    </source>
</evidence>
<dbReference type="InterPro" id="IPR003714">
    <property type="entry name" value="PhoH"/>
</dbReference>
<dbReference type="SMART" id="SM00382">
    <property type="entry name" value="AAA"/>
    <property type="match status" value="1"/>
</dbReference>
<proteinExistence type="inferred from homology"/>
<dbReference type="PANTHER" id="PTHR30473">
    <property type="entry name" value="PROTEIN PHOH"/>
    <property type="match status" value="1"/>
</dbReference>
<dbReference type="GO" id="GO:0005829">
    <property type="term" value="C:cytosol"/>
    <property type="evidence" value="ECO:0007669"/>
    <property type="project" value="TreeGrafter"/>
</dbReference>
<dbReference type="InterPro" id="IPR051451">
    <property type="entry name" value="PhoH2-like"/>
</dbReference>
<reference evidence="9" key="1">
    <citation type="submission" date="2016-10" db="EMBL/GenBank/DDBJ databases">
        <authorList>
            <person name="Varghese N."/>
            <person name="Submissions S."/>
        </authorList>
    </citation>
    <scope>NUCLEOTIDE SEQUENCE [LARGE SCALE GENOMIC DNA]</scope>
    <source>
        <strain evidence="9">DSM 13490</strain>
    </source>
</reference>
<gene>
    <name evidence="8" type="ORF">SAMN03080603_00272</name>
</gene>
<keyword evidence="5" id="KW-0067">ATP-binding</keyword>
<dbReference type="Gene3D" id="3.40.50.300">
    <property type="entry name" value="P-loop containing nucleotide triphosphate hydrolases"/>
    <property type="match status" value="1"/>
</dbReference>
<evidence type="ECO:0000256" key="6">
    <source>
        <dbReference type="ARBA" id="ARBA00039970"/>
    </source>
</evidence>
<accession>A0A1H3DQT5</accession>
<dbReference type="EMBL" id="FNPD01000001">
    <property type="protein sequence ID" value="SDX68697.1"/>
    <property type="molecule type" value="Genomic_DNA"/>
</dbReference>
<dbReference type="SUPFAM" id="SSF54791">
    <property type="entry name" value="Eukaryotic type KH-domain (KH-domain type I)"/>
    <property type="match status" value="1"/>
</dbReference>
<protein>
    <recommendedName>
        <fullName evidence="6">PhoH-like protein</fullName>
    </recommendedName>
</protein>
<keyword evidence="4" id="KW-0547">Nucleotide-binding</keyword>
<dbReference type="SUPFAM" id="SSF52540">
    <property type="entry name" value="P-loop containing nucleoside triphosphate hydrolases"/>
    <property type="match status" value="1"/>
</dbReference>
<evidence type="ECO:0000256" key="5">
    <source>
        <dbReference type="ARBA" id="ARBA00022840"/>
    </source>
</evidence>
<dbReference type="PANTHER" id="PTHR30473:SF1">
    <property type="entry name" value="PHOH-LIKE PROTEIN"/>
    <property type="match status" value="1"/>
</dbReference>
<keyword evidence="9" id="KW-1185">Reference proteome</keyword>
<feature type="domain" description="AAA+ ATPase" evidence="7">
    <location>
        <begin position="142"/>
        <end position="336"/>
    </location>
</feature>
<evidence type="ECO:0000313" key="9">
    <source>
        <dbReference type="Proteomes" id="UP000199266"/>
    </source>
</evidence>